<evidence type="ECO:0000256" key="7">
    <source>
        <dbReference type="ARBA" id="ARBA00022840"/>
    </source>
</evidence>
<evidence type="ECO:0000313" key="25">
    <source>
        <dbReference type="Proteomes" id="UP000694846"/>
    </source>
</evidence>
<evidence type="ECO:0000259" key="23">
    <source>
        <dbReference type="Pfam" id="PF18198"/>
    </source>
</evidence>
<dbReference type="InterPro" id="IPR041658">
    <property type="entry name" value="AAA_lid_11"/>
</dbReference>
<keyword evidence="7" id="KW-0067">ATP-binding</keyword>
<feature type="domain" description="Dynein heavy chain 3 AAA+ lid" evidence="22">
    <location>
        <begin position="1842"/>
        <end position="1935"/>
    </location>
</feature>
<evidence type="ECO:0000313" key="26">
    <source>
        <dbReference type="RefSeq" id="XP_025408743.1"/>
    </source>
</evidence>
<dbReference type="FunFam" id="1.20.920.20:FF:000003">
    <property type="entry name" value="Dynein axonemal heavy chain 17"/>
    <property type="match status" value="1"/>
</dbReference>
<dbReference type="Pfam" id="PF12777">
    <property type="entry name" value="MT"/>
    <property type="match status" value="1"/>
</dbReference>
<evidence type="ECO:0000256" key="13">
    <source>
        <dbReference type="ARBA" id="ARBA00023273"/>
    </source>
</evidence>
<dbReference type="GO" id="GO:0005930">
    <property type="term" value="C:axoneme"/>
    <property type="evidence" value="ECO:0007669"/>
    <property type="project" value="UniProtKB-SubCell"/>
</dbReference>
<keyword evidence="12" id="KW-0206">Cytoskeleton</keyword>
<dbReference type="InterPro" id="IPR024317">
    <property type="entry name" value="Dynein_heavy_chain_D4_dom"/>
</dbReference>
<keyword evidence="25" id="KW-1185">Reference proteome</keyword>
<protein>
    <submittedName>
        <fullName evidence="26">Dynein beta chain, ciliary-like</fullName>
    </submittedName>
</protein>
<dbReference type="InterPro" id="IPR024743">
    <property type="entry name" value="Dynein_HC_stalk"/>
</dbReference>
<dbReference type="Pfam" id="PF12774">
    <property type="entry name" value="AAA_6"/>
    <property type="match status" value="1"/>
</dbReference>
<dbReference type="Gene3D" id="1.10.287.2620">
    <property type="match status" value="1"/>
</dbReference>
<dbReference type="Proteomes" id="UP000694846">
    <property type="component" value="Unplaced"/>
</dbReference>
<dbReference type="FunFam" id="1.10.8.1220:FF:000001">
    <property type="entry name" value="Dynein axonemal heavy chain 5"/>
    <property type="match status" value="1"/>
</dbReference>
<dbReference type="Gene3D" id="1.20.1270.280">
    <property type="match status" value="1"/>
</dbReference>
<dbReference type="OrthoDB" id="447173at2759"/>
<dbReference type="FunFam" id="3.20.180.20:FF:000001">
    <property type="entry name" value="Dynein axonemal heavy chain 5"/>
    <property type="match status" value="1"/>
</dbReference>
<dbReference type="Pfam" id="PF12775">
    <property type="entry name" value="AAA_7"/>
    <property type="match status" value="1"/>
</dbReference>
<dbReference type="InterPro" id="IPR013602">
    <property type="entry name" value="Dynein_heavy_linker"/>
</dbReference>
<dbReference type="Pfam" id="PF18198">
    <property type="entry name" value="AAA_lid_11"/>
    <property type="match status" value="1"/>
</dbReference>
<keyword evidence="5" id="KW-0677">Repeat</keyword>
<evidence type="ECO:0000259" key="18">
    <source>
        <dbReference type="Pfam" id="PF12777"/>
    </source>
</evidence>
<evidence type="ECO:0000256" key="8">
    <source>
        <dbReference type="ARBA" id="ARBA00023017"/>
    </source>
</evidence>
<dbReference type="Gene3D" id="6.10.140.1060">
    <property type="match status" value="1"/>
</dbReference>
<dbReference type="GO" id="GO:0030286">
    <property type="term" value="C:dynein complex"/>
    <property type="evidence" value="ECO:0007669"/>
    <property type="project" value="UniProtKB-KW"/>
</dbReference>
<dbReference type="FunFam" id="1.20.58.1120:FF:000002">
    <property type="entry name" value="Dynein heavy chain 9, axonemal"/>
    <property type="match status" value="1"/>
</dbReference>
<dbReference type="Gene3D" id="1.10.8.720">
    <property type="entry name" value="Region D6 of dynein motor"/>
    <property type="match status" value="1"/>
</dbReference>
<dbReference type="Pfam" id="PF08393">
    <property type="entry name" value="DHC_N2"/>
    <property type="match status" value="1"/>
</dbReference>
<dbReference type="InterPro" id="IPR041589">
    <property type="entry name" value="DNAH3_AAA_lid_1"/>
</dbReference>
<dbReference type="Gene3D" id="1.20.920.20">
    <property type="match status" value="1"/>
</dbReference>
<dbReference type="Gene3D" id="1.10.472.130">
    <property type="match status" value="1"/>
</dbReference>
<dbReference type="FunFam" id="3.40.50.300:FF:000219">
    <property type="entry name" value="Dynein axonemal heavy chain 17"/>
    <property type="match status" value="1"/>
</dbReference>
<dbReference type="InterPro" id="IPR026983">
    <property type="entry name" value="DHC"/>
</dbReference>
<feature type="domain" description="Dynein heavy chain C-terminal" evidence="24">
    <location>
        <begin position="3381"/>
        <end position="3675"/>
    </location>
</feature>
<evidence type="ECO:0000256" key="4">
    <source>
        <dbReference type="ARBA" id="ARBA00022701"/>
    </source>
</evidence>
<evidence type="ECO:0000259" key="21">
    <source>
        <dbReference type="Pfam" id="PF17852"/>
    </source>
</evidence>
<dbReference type="FunFam" id="3.40.50.300:FF:000945">
    <property type="entry name" value="Dynein axonemal heavy chain 9"/>
    <property type="match status" value="1"/>
</dbReference>
<dbReference type="Pfam" id="PF12780">
    <property type="entry name" value="AAA_8"/>
    <property type="match status" value="1"/>
</dbReference>
<dbReference type="FunFam" id="1.10.287.2620:FF:000001">
    <property type="entry name" value="Cytoplasmic dynein heavy chain 1"/>
    <property type="match status" value="1"/>
</dbReference>
<evidence type="ECO:0000256" key="5">
    <source>
        <dbReference type="ARBA" id="ARBA00022737"/>
    </source>
</evidence>
<dbReference type="Pfam" id="PF17857">
    <property type="entry name" value="AAA_lid_1"/>
    <property type="match status" value="1"/>
</dbReference>
<dbReference type="Pfam" id="PF12781">
    <property type="entry name" value="AAA_9"/>
    <property type="match status" value="1"/>
</dbReference>
<dbReference type="GO" id="GO:0097729">
    <property type="term" value="C:9+2 motile cilium"/>
    <property type="evidence" value="ECO:0007669"/>
    <property type="project" value="UniProtKB-ARBA"/>
</dbReference>
<dbReference type="InterPro" id="IPR041228">
    <property type="entry name" value="Dynein_C"/>
</dbReference>
<dbReference type="FunFam" id="3.40.50.300:FF:000411">
    <property type="entry name" value="dynein heavy chain 17, axonemal"/>
    <property type="match status" value="1"/>
</dbReference>
<dbReference type="FunFam" id="3.40.50.300:FF:002141">
    <property type="entry name" value="Dynein heavy chain"/>
    <property type="match status" value="1"/>
</dbReference>
<dbReference type="SUPFAM" id="SSF52540">
    <property type="entry name" value="P-loop containing nucleoside triphosphate hydrolases"/>
    <property type="match status" value="4"/>
</dbReference>
<dbReference type="InterPro" id="IPR042228">
    <property type="entry name" value="Dynein_linker_3"/>
</dbReference>
<evidence type="ECO:0000256" key="2">
    <source>
        <dbReference type="ARBA" id="ARBA00008887"/>
    </source>
</evidence>
<feature type="domain" description="Dynein heavy chain AAA lid" evidence="23">
    <location>
        <begin position="3238"/>
        <end position="3374"/>
    </location>
</feature>
<dbReference type="InterPro" id="IPR043160">
    <property type="entry name" value="Dynein_C_barrel"/>
</dbReference>
<feature type="domain" description="Dynein heavy chain coiled coil stalk" evidence="18">
    <location>
        <begin position="2257"/>
        <end position="2598"/>
    </location>
</feature>
<evidence type="ECO:0000259" key="22">
    <source>
        <dbReference type="Pfam" id="PF17857"/>
    </source>
</evidence>
<feature type="domain" description="Dynein heavy chain ATP-binding dynein motor region" evidence="20">
    <location>
        <begin position="2626"/>
        <end position="2844"/>
    </location>
</feature>
<feature type="domain" description="Dynein heavy chain hydrolytic ATP-binding dynein motor region" evidence="17">
    <location>
        <begin position="1020"/>
        <end position="1346"/>
    </location>
</feature>
<dbReference type="Gene3D" id="1.10.8.710">
    <property type="match status" value="1"/>
</dbReference>
<dbReference type="Gene3D" id="1.20.920.30">
    <property type="match status" value="1"/>
</dbReference>
<evidence type="ECO:0000256" key="12">
    <source>
        <dbReference type="ARBA" id="ARBA00023212"/>
    </source>
</evidence>
<dbReference type="Gene3D" id="1.20.140.100">
    <property type="entry name" value="Dynein heavy chain, N-terminal domain 2"/>
    <property type="match status" value="1"/>
</dbReference>
<dbReference type="Gene3D" id="1.20.58.1120">
    <property type="match status" value="1"/>
</dbReference>
<dbReference type="Pfam" id="PF17852">
    <property type="entry name" value="Dynein_AAA_lid"/>
    <property type="match status" value="1"/>
</dbReference>
<comment type="similarity">
    <text evidence="2">Belongs to the dynein heavy chain family.</text>
</comment>
<dbReference type="FunFam" id="1.10.8.710:FF:000002">
    <property type="entry name" value="dynein heavy chain 17, axonemal"/>
    <property type="match status" value="1"/>
</dbReference>
<evidence type="ECO:0000256" key="3">
    <source>
        <dbReference type="ARBA" id="ARBA00022490"/>
    </source>
</evidence>
<keyword evidence="3" id="KW-0963">Cytoplasm</keyword>
<dbReference type="InterPro" id="IPR027417">
    <property type="entry name" value="P-loop_NTPase"/>
</dbReference>
<dbReference type="InterPro" id="IPR035699">
    <property type="entry name" value="AAA_6"/>
</dbReference>
<dbReference type="FunFam" id="1.20.1270.280:FF:000003">
    <property type="entry name" value="Dynein axonemal heavy chain 17"/>
    <property type="match status" value="1"/>
</dbReference>
<dbReference type="GO" id="GO:0051959">
    <property type="term" value="F:dynein light intermediate chain binding"/>
    <property type="evidence" value="ECO:0007669"/>
    <property type="project" value="InterPro"/>
</dbReference>
<evidence type="ECO:0000259" key="17">
    <source>
        <dbReference type="Pfam" id="PF12774"/>
    </source>
</evidence>
<keyword evidence="11" id="KW-0505">Motor protein</keyword>
<evidence type="ECO:0000256" key="14">
    <source>
        <dbReference type="SAM" id="Coils"/>
    </source>
</evidence>
<dbReference type="InterPro" id="IPR043157">
    <property type="entry name" value="Dynein_AAA1S"/>
</dbReference>
<evidence type="ECO:0000259" key="15">
    <source>
        <dbReference type="Pfam" id="PF03028"/>
    </source>
</evidence>
<dbReference type="InterPro" id="IPR042219">
    <property type="entry name" value="AAA_lid_11_sf"/>
</dbReference>
<keyword evidence="9 14" id="KW-0175">Coiled coil</keyword>
<dbReference type="PANTHER" id="PTHR45703">
    <property type="entry name" value="DYNEIN HEAVY CHAIN"/>
    <property type="match status" value="1"/>
</dbReference>
<dbReference type="Gene3D" id="3.20.180.20">
    <property type="entry name" value="Dynein heavy chain, N-terminal domain 2"/>
    <property type="match status" value="1"/>
</dbReference>
<dbReference type="InterPro" id="IPR042222">
    <property type="entry name" value="Dynein_2_N"/>
</dbReference>
<dbReference type="FunFam" id="3.40.50.300:FF:000049">
    <property type="entry name" value="Dynein, axonemal, heavy chain 5"/>
    <property type="match status" value="1"/>
</dbReference>
<feature type="domain" description="Dynein heavy chain AAA module D4" evidence="19">
    <location>
        <begin position="1984"/>
        <end position="2243"/>
    </location>
</feature>
<dbReference type="Pfam" id="PF18199">
    <property type="entry name" value="Dynein_C"/>
    <property type="match status" value="1"/>
</dbReference>
<sequence>MFPMKETKINGDLGESIFEAAASEEDQQQLNHKAEIPTEEIMSNNEVFKDYIEIQVQIILSNEEIKAMWEEYKQYVDEIVFTELQDTTFCSLKYIEEGIKNVRGSTALFLVVYLLNNDGPCFSPNLEIDSEPHLYGLISSLLEDITDMGSCLERINTNNQPYNEDIKNNKQVVECVNYILLQVKITTKKALDYVDQYQDYSSVWLTDQNDALKNFLTYGRDLTLEELENLQFEVDAEENPLIAPSPPKLIDFQAKIDSFDSLYAKIKKIDENITFDGWLTIDMMPFKKNLLSLIASWSDLFKTYLVNKVVVSLRSLRDFTAETDIGILKPLEEGDYAGLVSIMGHLFKVRERQIEYDSMFEPLSEILNLLKVYDVDMPDDVHILMQELPEKWTTTKKNALNVKLQVIPLIQTEGSIISGRIVLLGVREMLYKINFIKQIQFDAGCEHPYIEIDRANSSLMELENVHDKLLAQAVLFEIPQPEPNILVSTKKSLRLIKQLWDFIFMVKSWIDVWLSTLWKSIDSEFMDMELKRFSKDLKVMDKEIRDLSVYTYIENLIKDMMTSLRALIELQNPAMKERHWAELMEVTNVKFSIEKSTTLNDLVSLNLHKCEDDVKNIVDKSVKEMNMEKSLKEFAEIWNTMQFEYLPHNRTQYNLLKVREELIEILEDNQVQLQNMLNSKFVGHFYDEVANWQTKLNTADRVINIWLEVQRTWVYLEAIFIGSDDIRIQLPEDTRRFETLDKEFKAILTDIEANPNVIKGTSKPGLYNKLVNIQDELSKCEKVLAQYLETKRLTYPRFYFISSTDLLDILSNGNNPEAVCKHLIKLYDSIAQLKFSKDKLAVGMHAKDGEYVDFYGNCECSGQVEKWLNKLTDIMRTSGRKYFDKAVRSYDEKPRRLWIFDYPAQAALCGIQIWWTSETNEAFAHLELGHENALKEYNKKQIVQLNELIDLLLGDLTKGERQKVNTICTIDVHCRDVVAKLIQQKIETASSFQWQSQLRHRWDLKESDCFANICDAEFRYSYEYLGNTPRLVVTPLTDRCYITLTQSLHLIMGGAPAGPAGTGKTETTKDLGKSIGMMVYVFNCSEQMDYRSCGNIYKGLAQTGAWGCFDEFNRISVEVLSVVATQVKSVLDSIKAKKNTCFLLGDNVNLIPTIGMFITMNPGYAGRAELPENLKALFRPCAMVVPDFELICEINLIAEGFQNARILARKFLTLYSLCKELLSKQDHYDWGLRAIKSLLVVAGSLKRADRNRPEDQVLMRALRDFNTPKIVTEDTNIFMGLIGDLFPTLDVPRKRDFEFEKQIRQATLDLKLQPEENFILKVIQLVELLEVRHSVFIIGSAGTGKSEVWKTLYRTYSNLKLKPYYNDIEPKAVTNDELFGVISPATREWVDGLFSCLIREQAQMPGNGAKWMVMDGDIDPMWIESLNTVMDDNKVLTLASNERIALTPSMRLLFEISNLRSATPATVSRAGILYINPTDLGWNPYVASWIDTRKNATEKAALVVLFEKYVSVCIEALKTKFKIITPVPEITHIHMLCTLLECLLTPTNCPSETSREVYEMYFVFACIWAFGSATFQDQVIDWRIEFSKWWTTEFKTIKIPSPGSVFNYFIDSKSKMFHQWSELVLPFELNPDIPLQQTLVNTVETTRLRYFLDLLVDKKMAIMFVGSAGTGKSVIINEKLKSLPNDLYSIASVPLNFYTTSEMLQKILEKPLEKKAGRNYGPPGGKTLIYFIDDINMPEVDSYGTVQPHTLIRQYMDYKHWYDRSRLSLKEIQNVMFVSSMNPTAGSFTIDSRLQRHFYVFALGFPSHEALNTIYSSILTQHLKNPINRFNNTVIKLANFIVQLAINFHDKVQTVFLPTAIKFHYTFNLRDMSNVFQGMMFANGECVTSTSSFIRLWLHETSRIYGDKLIEKKDQESFSKTINEQIKKFIQDVPENEYLIKPLIFSHFAEGIGDQKYMNVRSWSVLQKLLNDAMASYNELVGAMNMVLFEDAMAHVCRINRILELPRGNALLIGVGGSGKQSLARLAAFISTLEPFQVQLRSTYGITDLKADLATLYLKAGLKNIGIMLLMTDSQVSDEKFLVLINDMLASGQIPELFADDEIDHIIQTIGPEVKATGLLETKDNCWQFFINKVRTLIKIVLCFSPVGSTLRVRARRFPALVTCTSINWFYEWPKEALESVSYRFLKDLTELSDKLKKPVSLFMAHVHSSVNCMSLKYLANDRRYNYTTPKSFLEQIMLYVKLLISKTNDNKYGIHRFQNGIKQLISCAAQVDVLKIELDEQEIELTKKNTKAEELIKIVKKEKEKVKYEKDKAAEEEEKVKLIEEDVSMKQRLCAEDLEKAEPALIAAQAALDILDKNNLTELKSFGSPPLAVINVVAAVMVLQTKKGKIPKDRSWKACKVMMAKVDGFLDSLKNYDKEHIHPDVVKAIQPYLKDPEFDPELIRGKSSAAGSLCAWVINIMKFNNVWQVVEPKRKARDQANEDLSAARSKLMELRNMINELERKQKILTDEFDDAVAEKTKCQKQADETAMRIDLANRLVNGLASENVRWKESVSILQKNLQTLPGDILMVSAFVSYVGYFTKIYRQELIQNSWLPFFKGVKPEIPITDNLDPLALLTDDTQIATWNNEGLPNDRMSSENATILTNSDRWPLMVDPQLQGIKWIKTKYGKSLKVTRLNYKNYVIDIENCVRNGHVLLIENIGENIDPILDNIIGRNLIKKGSAVKIGEEEIDFNPNFRLILHTKLSNPHYKPETQAQTTLINFTVNRDQLEDQLLAEVVKVERPDLEKMRIELTKQQNSFKITLKQLEDDLLHRLSSADGDQILGDKELVLNLEKSKKTATEIELKVAEAKITSKEIDSAREEYRVAATRASIIYFIMSDLIKINPMYQFSLEAFSIVFQRAMRNAEKADTLSKRIVNLIENITYKSFIYTSRGLFEKDKLIFICQMTIQIQLHAQQIKSTELDYILRRPVFVGSMSPFEFISPNVWGAIKSLVLVDDEFAGLDKGIEASGKRWQLYINSEAPENDKLPQEWKNKTPFQRLCIIRALRTDRMTYATKEYVREVLGVKYTNFRPPEFSESFKETTSTTPVFFILSAGVDPTRDVEAIGKKKGFTIEKKNFHNISLGQGQEKLAEKAIKCSSRMGHWVMLQNVHLVEKWLPSLDKKMEASFENPHENYRIFISAEPANDPFYHIIPQGVLDSSIKITNEPPTGMMANLHKALDNFNQDTLEMCTKESEFKAILFSLCYFHASVQERSKFGAQGWNRSYPFNVGDLTISVNVLYNYLEANNKVPWEDLRYLFGEIMYGGHITDDWDRRLCRTYLEVYINPDLFEGDLLFAPNFTAPPNIDYKSFHKYVDDLLPPESPTLYGLHPNAEIGTLTTRSENLFQTLMEMQPRDAVTSGGTGISRDEKVRQTLDDIIDKVPEPFNIIDMMSRVEERTPYVIVSFQECERMNVLMDEIRRTLKELHLGLKGELTITADMEALEECLFMDRVPPNWEKRAYPSLLPLAAWYADLLKRLRELESWVSEFQLPPSVWLGGFFNPQSFLTAIMQNTARKLEWPLDKMCLHCDVTKKYKEDIMISPREGAMINGLILEGARWDLSMGCIVDSILKELFPIMPVIHVRAIIKDKQDLRNFYECPVYKIKQRGPTYVWTFNLKTRQKPSKWILAGVAILLSV</sequence>
<keyword evidence="6" id="KW-0547">Nucleotide-binding</keyword>
<proteinExistence type="inferred from homology"/>
<evidence type="ECO:0000259" key="16">
    <source>
        <dbReference type="Pfam" id="PF08393"/>
    </source>
</evidence>
<evidence type="ECO:0000256" key="9">
    <source>
        <dbReference type="ARBA" id="ARBA00023054"/>
    </source>
</evidence>
<name>A0A8B8FDA8_9HEMI</name>
<dbReference type="Gene3D" id="3.10.490.20">
    <property type="match status" value="1"/>
</dbReference>
<keyword evidence="4" id="KW-0493">Microtubule</keyword>
<dbReference type="InterPro" id="IPR035706">
    <property type="entry name" value="AAA_9"/>
</dbReference>
<feature type="domain" description="Dynein heavy chain linker" evidence="16">
    <location>
        <begin position="488"/>
        <end position="885"/>
    </location>
</feature>
<evidence type="ECO:0000256" key="10">
    <source>
        <dbReference type="ARBA" id="ARBA00023069"/>
    </source>
</evidence>
<dbReference type="Pfam" id="PF03028">
    <property type="entry name" value="Dynein_heavy"/>
    <property type="match status" value="1"/>
</dbReference>
<comment type="subcellular location">
    <subcellularLocation>
        <location evidence="1">Cytoplasm</location>
        <location evidence="1">Cytoskeleton</location>
        <location evidence="1">Cilium axoneme</location>
    </subcellularLocation>
</comment>
<evidence type="ECO:0000256" key="11">
    <source>
        <dbReference type="ARBA" id="ARBA00023175"/>
    </source>
</evidence>
<dbReference type="FunFam" id="3.10.490.20:FF:000002">
    <property type="entry name" value="Dynein axonemal heavy chain 17"/>
    <property type="match status" value="1"/>
</dbReference>
<dbReference type="GO" id="GO:0005874">
    <property type="term" value="C:microtubule"/>
    <property type="evidence" value="ECO:0007669"/>
    <property type="project" value="UniProtKB-KW"/>
</dbReference>
<dbReference type="FunFam" id="1.20.140.100:FF:000001">
    <property type="entry name" value="dynein heavy chain 17, axonemal"/>
    <property type="match status" value="1"/>
</dbReference>
<dbReference type="Gene3D" id="3.40.50.300">
    <property type="entry name" value="P-loop containing nucleotide triphosphate hydrolases"/>
    <property type="match status" value="5"/>
</dbReference>
<feature type="domain" description="Dynein heavy chain region D6 P-loop" evidence="15">
    <location>
        <begin position="3086"/>
        <end position="3206"/>
    </location>
</feature>
<gene>
    <name evidence="26" type="primary">LOC112682381</name>
</gene>
<dbReference type="InterPro" id="IPR041466">
    <property type="entry name" value="Dynein_AAA5_ext"/>
</dbReference>
<dbReference type="GO" id="GO:0007018">
    <property type="term" value="P:microtubule-based movement"/>
    <property type="evidence" value="ECO:0007669"/>
    <property type="project" value="InterPro"/>
</dbReference>
<dbReference type="GeneID" id="112682381"/>
<feature type="coiled-coil region" evidence="14">
    <location>
        <begin position="2272"/>
        <end position="2327"/>
    </location>
</feature>
<accession>A0A8B8FDA8</accession>
<feature type="coiled-coil region" evidence="14">
    <location>
        <begin position="2478"/>
        <end position="2519"/>
    </location>
</feature>
<dbReference type="RefSeq" id="XP_025408743.1">
    <property type="nucleotide sequence ID" value="XM_025552958.1"/>
</dbReference>
<dbReference type="Gene3D" id="1.10.8.1220">
    <property type="match status" value="1"/>
</dbReference>
<dbReference type="GO" id="GO:0005524">
    <property type="term" value="F:ATP binding"/>
    <property type="evidence" value="ECO:0007669"/>
    <property type="project" value="UniProtKB-KW"/>
</dbReference>
<dbReference type="FunFam" id="1.20.920.30:FF:000003">
    <property type="entry name" value="Dynein axonemal heavy chain 17"/>
    <property type="match status" value="1"/>
</dbReference>
<reference evidence="26" key="1">
    <citation type="submission" date="2025-08" db="UniProtKB">
        <authorList>
            <consortium name="RefSeq"/>
        </authorList>
    </citation>
    <scope>IDENTIFICATION</scope>
    <source>
        <tissue evidence="26">Whole body</tissue>
    </source>
</reference>
<dbReference type="FunFam" id="1.10.8.720:FF:000002">
    <property type="entry name" value="Dynein heavy chain 9, axonemal"/>
    <property type="match status" value="1"/>
</dbReference>
<dbReference type="GO" id="GO:0008569">
    <property type="term" value="F:minus-end-directed microtubule motor activity"/>
    <property type="evidence" value="ECO:0007669"/>
    <property type="project" value="InterPro"/>
</dbReference>
<dbReference type="GO" id="GO:0045505">
    <property type="term" value="F:dynein intermediate chain binding"/>
    <property type="evidence" value="ECO:0007669"/>
    <property type="project" value="InterPro"/>
</dbReference>
<dbReference type="InterPro" id="IPR004273">
    <property type="entry name" value="Dynein_heavy_D6_P-loop"/>
</dbReference>
<evidence type="ECO:0000259" key="20">
    <source>
        <dbReference type="Pfam" id="PF12781"/>
    </source>
</evidence>
<evidence type="ECO:0000256" key="1">
    <source>
        <dbReference type="ARBA" id="ARBA00004430"/>
    </source>
</evidence>
<dbReference type="PANTHER" id="PTHR45703:SF8">
    <property type="entry name" value="DYNEINS HEAVY CHAIN"/>
    <property type="match status" value="1"/>
</dbReference>
<keyword evidence="10" id="KW-0969">Cilium</keyword>
<evidence type="ECO:0000259" key="24">
    <source>
        <dbReference type="Pfam" id="PF18199"/>
    </source>
</evidence>
<organism evidence="25 26">
    <name type="scientific">Sipha flava</name>
    <name type="common">yellow sugarcane aphid</name>
    <dbReference type="NCBI Taxonomy" id="143950"/>
    <lineage>
        <taxon>Eukaryota</taxon>
        <taxon>Metazoa</taxon>
        <taxon>Ecdysozoa</taxon>
        <taxon>Arthropoda</taxon>
        <taxon>Hexapoda</taxon>
        <taxon>Insecta</taxon>
        <taxon>Pterygota</taxon>
        <taxon>Neoptera</taxon>
        <taxon>Paraneoptera</taxon>
        <taxon>Hemiptera</taxon>
        <taxon>Sternorrhyncha</taxon>
        <taxon>Aphidomorpha</taxon>
        <taxon>Aphidoidea</taxon>
        <taxon>Aphididae</taxon>
        <taxon>Sipha</taxon>
    </lineage>
</organism>
<evidence type="ECO:0000259" key="19">
    <source>
        <dbReference type="Pfam" id="PF12780"/>
    </source>
</evidence>
<keyword evidence="8" id="KW-0243">Dynein</keyword>
<feature type="domain" description="Dynein heavy chain AAA 5 extension" evidence="21">
    <location>
        <begin position="1505"/>
        <end position="1622"/>
    </location>
</feature>
<evidence type="ECO:0000256" key="6">
    <source>
        <dbReference type="ARBA" id="ARBA00022741"/>
    </source>
</evidence>
<keyword evidence="13" id="KW-0966">Cell projection</keyword>